<comment type="caution">
    <text evidence="2">The sequence shown here is derived from an EMBL/GenBank/DDBJ whole genome shotgun (WGS) entry which is preliminary data.</text>
</comment>
<organism evidence="2 3">
    <name type="scientific">Dreissena polymorpha</name>
    <name type="common">Zebra mussel</name>
    <name type="synonym">Mytilus polymorpha</name>
    <dbReference type="NCBI Taxonomy" id="45954"/>
    <lineage>
        <taxon>Eukaryota</taxon>
        <taxon>Metazoa</taxon>
        <taxon>Spiralia</taxon>
        <taxon>Lophotrochozoa</taxon>
        <taxon>Mollusca</taxon>
        <taxon>Bivalvia</taxon>
        <taxon>Autobranchia</taxon>
        <taxon>Heteroconchia</taxon>
        <taxon>Euheterodonta</taxon>
        <taxon>Imparidentia</taxon>
        <taxon>Neoheterodontei</taxon>
        <taxon>Myida</taxon>
        <taxon>Dreissenoidea</taxon>
        <taxon>Dreissenidae</taxon>
        <taxon>Dreissena</taxon>
    </lineage>
</organism>
<accession>A0A9D4GN52</accession>
<dbReference type="EMBL" id="JAIWYP010000005">
    <property type="protein sequence ID" value="KAH3816932.1"/>
    <property type="molecule type" value="Genomic_DNA"/>
</dbReference>
<feature type="region of interest" description="Disordered" evidence="1">
    <location>
        <begin position="53"/>
        <end position="74"/>
    </location>
</feature>
<evidence type="ECO:0000313" key="2">
    <source>
        <dbReference type="EMBL" id="KAH3816932.1"/>
    </source>
</evidence>
<evidence type="ECO:0000313" key="3">
    <source>
        <dbReference type="Proteomes" id="UP000828390"/>
    </source>
</evidence>
<protein>
    <submittedName>
        <fullName evidence="2">Uncharacterized protein</fullName>
    </submittedName>
</protein>
<keyword evidence="3" id="KW-1185">Reference proteome</keyword>
<reference evidence="2" key="1">
    <citation type="journal article" date="2019" name="bioRxiv">
        <title>The Genome of the Zebra Mussel, Dreissena polymorpha: A Resource for Invasive Species Research.</title>
        <authorList>
            <person name="McCartney M.A."/>
            <person name="Auch B."/>
            <person name="Kono T."/>
            <person name="Mallez S."/>
            <person name="Zhang Y."/>
            <person name="Obille A."/>
            <person name="Becker A."/>
            <person name="Abrahante J.E."/>
            <person name="Garbe J."/>
            <person name="Badalamenti J.P."/>
            <person name="Herman A."/>
            <person name="Mangelson H."/>
            <person name="Liachko I."/>
            <person name="Sullivan S."/>
            <person name="Sone E.D."/>
            <person name="Koren S."/>
            <person name="Silverstein K.A.T."/>
            <person name="Beckman K.B."/>
            <person name="Gohl D.M."/>
        </authorList>
    </citation>
    <scope>NUCLEOTIDE SEQUENCE</scope>
    <source>
        <strain evidence="2">Duluth1</strain>
        <tissue evidence="2">Whole animal</tissue>
    </source>
</reference>
<evidence type="ECO:0000256" key="1">
    <source>
        <dbReference type="SAM" id="MobiDB-lite"/>
    </source>
</evidence>
<dbReference type="Proteomes" id="UP000828390">
    <property type="component" value="Unassembled WGS sequence"/>
</dbReference>
<feature type="compositionally biased region" description="Basic and acidic residues" evidence="1">
    <location>
        <begin position="64"/>
        <end position="74"/>
    </location>
</feature>
<reference evidence="2" key="2">
    <citation type="submission" date="2020-11" db="EMBL/GenBank/DDBJ databases">
        <authorList>
            <person name="McCartney M.A."/>
            <person name="Auch B."/>
            <person name="Kono T."/>
            <person name="Mallez S."/>
            <person name="Becker A."/>
            <person name="Gohl D.M."/>
            <person name="Silverstein K.A.T."/>
            <person name="Koren S."/>
            <person name="Bechman K.B."/>
            <person name="Herman A."/>
            <person name="Abrahante J.E."/>
            <person name="Garbe J."/>
        </authorList>
    </citation>
    <scope>NUCLEOTIDE SEQUENCE</scope>
    <source>
        <strain evidence="2">Duluth1</strain>
        <tissue evidence="2">Whole animal</tissue>
    </source>
</reference>
<gene>
    <name evidence="2" type="ORF">DPMN_118457</name>
</gene>
<proteinExistence type="predicted"/>
<feature type="region of interest" description="Disordered" evidence="1">
    <location>
        <begin position="1"/>
        <end position="27"/>
    </location>
</feature>
<name>A0A9D4GN52_DREPO</name>
<dbReference type="AlphaFoldDB" id="A0A9D4GN52"/>
<sequence>MHGRITNPGAPPGSNMPRGNTRQPLPHHFSPIDFKFILKISYDNTVYLDHPCSHYPPQGPAHFGGKDPKLFQHN</sequence>